<evidence type="ECO:0008006" key="3">
    <source>
        <dbReference type="Google" id="ProtNLM"/>
    </source>
</evidence>
<dbReference type="EMBL" id="ML170201">
    <property type="protein sequence ID" value="TDL19022.1"/>
    <property type="molecule type" value="Genomic_DNA"/>
</dbReference>
<dbReference type="VEuPathDB" id="FungiDB:BD410DRAFT_842428"/>
<evidence type="ECO:0000313" key="2">
    <source>
        <dbReference type="Proteomes" id="UP000294933"/>
    </source>
</evidence>
<gene>
    <name evidence="1" type="ORF">BD410DRAFT_842428</name>
</gene>
<sequence>MTVAGYYDDDQKFCILEELSLPALEELSFEIVSEQTSNIPPRPSYTPQLKSLIFRSRPPLKSLHISGNGCLGPIAITECLPLLPLLSYLKVEHIVRELNGIADALTWPVHPSDEDLPPRVCPQLKEIYFGYRDPWQLDRLPPELVIKMILSRSVSRESSLSHVTVLECKESEILADPRLVDCIANGLEFEGEKEWGMGSPAGSESSDGDSE</sequence>
<accession>A0A4Y7PVS8</accession>
<protein>
    <recommendedName>
        <fullName evidence="3">F-box domain-containing protein</fullName>
    </recommendedName>
</protein>
<keyword evidence="2" id="KW-1185">Reference proteome</keyword>
<evidence type="ECO:0000313" key="1">
    <source>
        <dbReference type="EMBL" id="TDL19022.1"/>
    </source>
</evidence>
<organism evidence="1 2">
    <name type="scientific">Rickenella mellea</name>
    <dbReference type="NCBI Taxonomy" id="50990"/>
    <lineage>
        <taxon>Eukaryota</taxon>
        <taxon>Fungi</taxon>
        <taxon>Dikarya</taxon>
        <taxon>Basidiomycota</taxon>
        <taxon>Agaricomycotina</taxon>
        <taxon>Agaricomycetes</taxon>
        <taxon>Hymenochaetales</taxon>
        <taxon>Rickenellaceae</taxon>
        <taxon>Rickenella</taxon>
    </lineage>
</organism>
<dbReference type="AlphaFoldDB" id="A0A4Y7PVS8"/>
<proteinExistence type="predicted"/>
<dbReference type="Proteomes" id="UP000294933">
    <property type="component" value="Unassembled WGS sequence"/>
</dbReference>
<reference evidence="1 2" key="1">
    <citation type="submission" date="2018-06" db="EMBL/GenBank/DDBJ databases">
        <title>A transcriptomic atlas of mushroom development highlights an independent origin of complex multicellularity.</title>
        <authorList>
            <consortium name="DOE Joint Genome Institute"/>
            <person name="Krizsan K."/>
            <person name="Almasi E."/>
            <person name="Merenyi Z."/>
            <person name="Sahu N."/>
            <person name="Viragh M."/>
            <person name="Koszo T."/>
            <person name="Mondo S."/>
            <person name="Kiss B."/>
            <person name="Balint B."/>
            <person name="Kues U."/>
            <person name="Barry K."/>
            <person name="Hegedus J.C."/>
            <person name="Henrissat B."/>
            <person name="Johnson J."/>
            <person name="Lipzen A."/>
            <person name="Ohm R."/>
            <person name="Nagy I."/>
            <person name="Pangilinan J."/>
            <person name="Yan J."/>
            <person name="Xiong Y."/>
            <person name="Grigoriev I.V."/>
            <person name="Hibbett D.S."/>
            <person name="Nagy L.G."/>
        </authorList>
    </citation>
    <scope>NUCLEOTIDE SEQUENCE [LARGE SCALE GENOMIC DNA]</scope>
    <source>
        <strain evidence="1 2">SZMC22713</strain>
    </source>
</reference>
<name>A0A4Y7PVS8_9AGAM</name>